<evidence type="ECO:0000313" key="3">
    <source>
        <dbReference type="EMBL" id="RCW92025.1"/>
    </source>
</evidence>
<feature type="transmembrane region" description="Helical" evidence="1">
    <location>
        <begin position="44"/>
        <end position="62"/>
    </location>
</feature>
<gene>
    <name evidence="3" type="ORF">DFQ08_10244</name>
</gene>
<keyword evidence="1" id="KW-0472">Membrane</keyword>
<evidence type="ECO:0000256" key="1">
    <source>
        <dbReference type="SAM" id="Phobius"/>
    </source>
</evidence>
<evidence type="ECO:0000313" key="4">
    <source>
        <dbReference type="Proteomes" id="UP000253436"/>
    </source>
</evidence>
<dbReference type="Pfam" id="PF04366">
    <property type="entry name" value="Ysc84"/>
    <property type="match status" value="1"/>
</dbReference>
<keyword evidence="4" id="KW-1185">Reference proteome</keyword>
<keyword evidence="1" id="KW-1133">Transmembrane helix</keyword>
<keyword evidence="1" id="KW-0812">Transmembrane</keyword>
<accession>A0A368ZK66</accession>
<dbReference type="AlphaFoldDB" id="A0A368ZK66"/>
<reference evidence="3 4" key="1">
    <citation type="submission" date="2018-07" db="EMBL/GenBank/DDBJ databases">
        <title>Genomic Encyclopedia of Type Strains, Phase III (KMG-III): the genomes of soil and plant-associated and newly described type strains.</title>
        <authorList>
            <person name="Whitman W."/>
        </authorList>
    </citation>
    <scope>NUCLEOTIDE SEQUENCE [LARGE SCALE GENOMIC DNA]</scope>
    <source>
        <strain evidence="3 4">CECT 7958</strain>
    </source>
</reference>
<sequence length="217" mass="23609">MKCVKSNVFVIIILHCENGVTAQRLNSNSSLNQCIIYKMKIMRIRKTIVTMMIMCATVFTFAQNKDDMRVMKDAKKAKMILKSADKGLEKFFKESSGYVIFPNVGEGALIVGAASGNGVLYENGVATGMASMKKLDVGMQAGGEAYTQVIFFENEAALDEFKNENFEFSAEAKAVIVDKGASKKANYDDGVVIFAKSKAGAMADASVGGQKFSYSEF</sequence>
<dbReference type="InterPro" id="IPR007461">
    <property type="entry name" value="Ysc84_actin-binding"/>
</dbReference>
<proteinExistence type="predicted"/>
<protein>
    <submittedName>
        <fullName evidence="3">Lipid-binding SYLF domain-containing protein</fullName>
    </submittedName>
</protein>
<organism evidence="3 4">
    <name type="scientific">Winogradskyella arenosi</name>
    <dbReference type="NCBI Taxonomy" id="533325"/>
    <lineage>
        <taxon>Bacteria</taxon>
        <taxon>Pseudomonadati</taxon>
        <taxon>Bacteroidota</taxon>
        <taxon>Flavobacteriia</taxon>
        <taxon>Flavobacteriales</taxon>
        <taxon>Flavobacteriaceae</taxon>
        <taxon>Winogradskyella</taxon>
    </lineage>
</organism>
<evidence type="ECO:0000259" key="2">
    <source>
        <dbReference type="Pfam" id="PF04366"/>
    </source>
</evidence>
<name>A0A368ZK66_9FLAO</name>
<dbReference type="EMBL" id="QPJO01000002">
    <property type="protein sequence ID" value="RCW92025.1"/>
    <property type="molecule type" value="Genomic_DNA"/>
</dbReference>
<comment type="caution">
    <text evidence="3">The sequence shown here is derived from an EMBL/GenBank/DDBJ whole genome shotgun (WGS) entry which is preliminary data.</text>
</comment>
<feature type="domain" description="Ysc84 actin-binding" evidence="2">
    <location>
        <begin position="135"/>
        <end position="213"/>
    </location>
</feature>
<dbReference type="CDD" id="cd11524">
    <property type="entry name" value="SYLF"/>
    <property type="match status" value="1"/>
</dbReference>
<dbReference type="Proteomes" id="UP000253436">
    <property type="component" value="Unassembled WGS sequence"/>
</dbReference>